<evidence type="ECO:0008006" key="5">
    <source>
        <dbReference type="Google" id="ProtNLM"/>
    </source>
</evidence>
<feature type="transmembrane region" description="Helical" evidence="1">
    <location>
        <begin position="107"/>
        <end position="128"/>
    </location>
</feature>
<dbReference type="Proteomes" id="UP000011115">
    <property type="component" value="Unassembled WGS sequence"/>
</dbReference>
<dbReference type="InParanoid" id="M1C4A9"/>
<evidence type="ECO:0000313" key="4">
    <source>
        <dbReference type="Proteomes" id="UP000011115"/>
    </source>
</evidence>
<organism evidence="3 4">
    <name type="scientific">Solanum tuberosum</name>
    <name type="common">Potato</name>
    <dbReference type="NCBI Taxonomy" id="4113"/>
    <lineage>
        <taxon>Eukaryota</taxon>
        <taxon>Viridiplantae</taxon>
        <taxon>Streptophyta</taxon>
        <taxon>Embryophyta</taxon>
        <taxon>Tracheophyta</taxon>
        <taxon>Spermatophyta</taxon>
        <taxon>Magnoliopsida</taxon>
        <taxon>eudicotyledons</taxon>
        <taxon>Gunneridae</taxon>
        <taxon>Pentapetalae</taxon>
        <taxon>asterids</taxon>
        <taxon>lamiids</taxon>
        <taxon>Solanales</taxon>
        <taxon>Solanaceae</taxon>
        <taxon>Solanoideae</taxon>
        <taxon>Solaneae</taxon>
        <taxon>Solanum</taxon>
    </lineage>
</organism>
<proteinExistence type="predicted"/>
<keyword evidence="4" id="KW-1185">Reference proteome</keyword>
<dbReference type="PaxDb" id="4113-PGSC0003DMT400059483"/>
<sequence>MAFMVSIWWSGFLMLCCGGSMVVAAVLSCCYSPEYLQKQTKIDKGEGEGKQWRAVGSILSGVFAGDGVWSGFKGMVWLFLICLLLKTWERDKRGFAFGSLVCRKGRIVGVLGLSWWLLLRVICGCLMLF</sequence>
<reference evidence="3" key="2">
    <citation type="submission" date="2015-06" db="UniProtKB">
        <authorList>
            <consortium name="EnsemblPlants"/>
        </authorList>
    </citation>
    <scope>IDENTIFICATION</scope>
    <source>
        <strain evidence="3">DM1-3 516 R44</strain>
    </source>
</reference>
<feature type="transmembrane region" description="Helical" evidence="1">
    <location>
        <begin position="67"/>
        <end position="86"/>
    </location>
</feature>
<dbReference type="HOGENOM" id="CLU_1952646_0_0_1"/>
<feature type="chain" id="PRO_5004012914" description="Transmembrane protein" evidence="2">
    <location>
        <begin position="19"/>
        <end position="129"/>
    </location>
</feature>
<dbReference type="Gramene" id="PGSC0003DMT400059483">
    <property type="protein sequence ID" value="PGSC0003DMT400059483"/>
    <property type="gene ID" value="PGSC0003DMG402023109"/>
</dbReference>
<keyword evidence="1" id="KW-0812">Transmembrane</keyword>
<feature type="signal peptide" evidence="2">
    <location>
        <begin position="1"/>
        <end position="18"/>
    </location>
</feature>
<keyword evidence="2" id="KW-0732">Signal</keyword>
<evidence type="ECO:0000256" key="2">
    <source>
        <dbReference type="SAM" id="SignalP"/>
    </source>
</evidence>
<evidence type="ECO:0000313" key="3">
    <source>
        <dbReference type="EnsemblPlants" id="PGSC0003DMT400059483"/>
    </source>
</evidence>
<name>M1C4A9_SOLTU</name>
<keyword evidence="1" id="KW-1133">Transmembrane helix</keyword>
<protein>
    <recommendedName>
        <fullName evidence="5">Transmembrane protein</fullName>
    </recommendedName>
</protein>
<reference evidence="4" key="1">
    <citation type="journal article" date="2011" name="Nature">
        <title>Genome sequence and analysis of the tuber crop potato.</title>
        <authorList>
            <consortium name="The Potato Genome Sequencing Consortium"/>
        </authorList>
    </citation>
    <scope>NUCLEOTIDE SEQUENCE [LARGE SCALE GENOMIC DNA]</scope>
    <source>
        <strain evidence="4">cv. DM1-3 516 R44</strain>
    </source>
</reference>
<keyword evidence="1" id="KW-0472">Membrane</keyword>
<dbReference type="EnsemblPlants" id="PGSC0003DMT400059483">
    <property type="protein sequence ID" value="PGSC0003DMT400059483"/>
    <property type="gene ID" value="PGSC0003DMG402023109"/>
</dbReference>
<evidence type="ECO:0000256" key="1">
    <source>
        <dbReference type="SAM" id="Phobius"/>
    </source>
</evidence>
<dbReference type="AlphaFoldDB" id="M1C4A9"/>
<accession>M1C4A9</accession>